<dbReference type="InParanoid" id="Q22WY0"/>
<evidence type="ECO:0000313" key="3">
    <source>
        <dbReference type="Proteomes" id="UP000009168"/>
    </source>
</evidence>
<sequence length="1045" mass="108679">MKKFANLIIISCFILAVTSQPPIVGNSLECNFNAQSCDKCAQGSAAILKLFDYVNGFCRVKDCSQLTIGNNLNGWVCNSCSSVSQVPGIISQGQYFDGTKCVNQCSQGYFANKENGFVCQLANPGQPVDCSFDKTGCKACYFFINQNNQFSFDKNSQMCFVNDCSSNVNSKLNGWICQSCKSAKGSGNIPKGQYYDGQTCVDTCPQGLSASLDTQFICQPPPNPGKAVGCSKDQSTCQECEFDSSVFKQFAYQSANNCYVKDCHVTALLGLSSGWICNSCSQAQGKGNIPKGQYFDNRNCVTNCPIGKSASAQTGFECLANPQPTPCSQDFSTCTGCGDTAATQQLFTYINGNNCAVNDCSITTIGSNLNGWICNSCSTTEIPNTITKGRYYYNKSCVDTCPSGYQASAATGYNCQKINPGSDVSCSSGNQACGNCGSTRAQQLFISSNKGQSCKVKDCSSTTIGSNLNGWICQSCLSASGTGNIASGQYFDGRSCVNTCPIGSTVSKDTGYVCQFPPSSGNPVPCSSDSQTCGGCGTTDDIQGLFSRGTGNTCQVTDCNLSVVGSNLNGWVCNSCSQTNSDHNIAKGQYYNGTTCVDTCPKGQQASAATGFVCQYPPNPGSSVTCSSDSSTCNGCGQSKNISSLFTYKTGNNCSVSDCNSTVIGSNLNGWICNSCSSASGANNIVKGKYYNGITCVDSCPAGQQANAATGFICKNIPNPGTPVACSTDSSTCNGCFSNLGSSIFTYGTGNNCYVTDCTASTLREYNGWVCNSCNSASGDGNIAAGQYFNGRYCVSSCPSGQYANLSTQYVCQPIVGNPGTPVTCSSDSSTCGGCGQTNAIQNLFTFGVGNSCFVVDCTASTVGSNLNGWVCNSCSSATGNGNITVGQYYNGTTCVASCPPGQQASLSTGWVCQPIPNPGSNVTCSNDSQTCAGCGLTNDIQKLFTHGTQNQCSVTDCSSAVVGSNLNGWVCNSCSTAKGQNNIATGQYYNGTTCVASCPNGQSASASTGYVCKPGSSPAPVNNNASQSSIISYILAFVMLKLLI</sequence>
<name>Q22WY0_TETTS</name>
<dbReference type="Proteomes" id="UP000009168">
    <property type="component" value="Unassembled WGS sequence"/>
</dbReference>
<dbReference type="EMBL" id="GG662809">
    <property type="protein sequence ID" value="EAR89866.1"/>
    <property type="molecule type" value="Genomic_DNA"/>
</dbReference>
<feature type="chain" id="PRO_5004201700" description="Immobilization antigen" evidence="1">
    <location>
        <begin position="20"/>
        <end position="1045"/>
    </location>
</feature>
<dbReference type="OMA" id="RECENAP"/>
<evidence type="ECO:0000256" key="1">
    <source>
        <dbReference type="SAM" id="SignalP"/>
    </source>
</evidence>
<gene>
    <name evidence="2" type="ORF">TTHERM_00635710</name>
</gene>
<protein>
    <recommendedName>
        <fullName evidence="4">Immobilization antigen</fullName>
    </recommendedName>
</protein>
<keyword evidence="3" id="KW-1185">Reference proteome</keyword>
<keyword evidence="1" id="KW-0732">Signal</keyword>
<dbReference type="HOGENOM" id="CLU_337576_0_0_1"/>
<dbReference type="KEGG" id="tet:TTHERM_00635710"/>
<organism evidence="2 3">
    <name type="scientific">Tetrahymena thermophila (strain SB210)</name>
    <dbReference type="NCBI Taxonomy" id="312017"/>
    <lineage>
        <taxon>Eukaryota</taxon>
        <taxon>Sar</taxon>
        <taxon>Alveolata</taxon>
        <taxon>Ciliophora</taxon>
        <taxon>Intramacronucleata</taxon>
        <taxon>Oligohymenophorea</taxon>
        <taxon>Hymenostomatida</taxon>
        <taxon>Tetrahymenina</taxon>
        <taxon>Tetrahymenidae</taxon>
        <taxon>Tetrahymena</taxon>
    </lineage>
</organism>
<evidence type="ECO:0008006" key="4">
    <source>
        <dbReference type="Google" id="ProtNLM"/>
    </source>
</evidence>
<proteinExistence type="predicted"/>
<evidence type="ECO:0000313" key="2">
    <source>
        <dbReference type="EMBL" id="EAR89866.1"/>
    </source>
</evidence>
<accession>Q22WY0</accession>
<dbReference type="AlphaFoldDB" id="Q22WY0"/>
<dbReference type="RefSeq" id="XP_001010111.1">
    <property type="nucleotide sequence ID" value="XM_001010111.1"/>
</dbReference>
<dbReference type="GeneID" id="7844373"/>
<feature type="signal peptide" evidence="1">
    <location>
        <begin position="1"/>
        <end position="19"/>
    </location>
</feature>
<reference evidence="3" key="1">
    <citation type="journal article" date="2006" name="PLoS Biol.">
        <title>Macronuclear genome sequence of the ciliate Tetrahymena thermophila, a model eukaryote.</title>
        <authorList>
            <person name="Eisen J.A."/>
            <person name="Coyne R.S."/>
            <person name="Wu M."/>
            <person name="Wu D."/>
            <person name="Thiagarajan M."/>
            <person name="Wortman J.R."/>
            <person name="Badger J.H."/>
            <person name="Ren Q."/>
            <person name="Amedeo P."/>
            <person name="Jones K.M."/>
            <person name="Tallon L.J."/>
            <person name="Delcher A.L."/>
            <person name="Salzberg S.L."/>
            <person name="Silva J.C."/>
            <person name="Haas B.J."/>
            <person name="Majoros W.H."/>
            <person name="Farzad M."/>
            <person name="Carlton J.M."/>
            <person name="Smith R.K. Jr."/>
            <person name="Garg J."/>
            <person name="Pearlman R.E."/>
            <person name="Karrer K.M."/>
            <person name="Sun L."/>
            <person name="Manning G."/>
            <person name="Elde N.C."/>
            <person name="Turkewitz A.P."/>
            <person name="Asai D.J."/>
            <person name="Wilkes D.E."/>
            <person name="Wang Y."/>
            <person name="Cai H."/>
            <person name="Collins K."/>
            <person name="Stewart B.A."/>
            <person name="Lee S.R."/>
            <person name="Wilamowska K."/>
            <person name="Weinberg Z."/>
            <person name="Ruzzo W.L."/>
            <person name="Wloga D."/>
            <person name="Gaertig J."/>
            <person name="Frankel J."/>
            <person name="Tsao C.-C."/>
            <person name="Gorovsky M.A."/>
            <person name="Keeling P.J."/>
            <person name="Waller R.F."/>
            <person name="Patron N.J."/>
            <person name="Cherry J.M."/>
            <person name="Stover N.A."/>
            <person name="Krieger C.J."/>
            <person name="del Toro C."/>
            <person name="Ryder H.F."/>
            <person name="Williamson S.C."/>
            <person name="Barbeau R.A."/>
            <person name="Hamilton E.P."/>
            <person name="Orias E."/>
        </authorList>
    </citation>
    <scope>NUCLEOTIDE SEQUENCE [LARGE SCALE GENOMIC DNA]</scope>
    <source>
        <strain evidence="3">SB210</strain>
    </source>
</reference>